<evidence type="ECO:0000256" key="7">
    <source>
        <dbReference type="ARBA" id="ARBA00023002"/>
    </source>
</evidence>
<name>A0A8K0WLP0_9HYPO</name>
<sequence length="319" mass="34573">MAPKTAFQVHGRLAEKGANVVIVARNTEKLLKGLDHVKEGASNTSTQRFQYISADLTSSSEATRVVDETIAWNGGSPPDIVWCCAGASHPTLFVDSPVDLFSSQMQTNYFTGLYMAHAVLKSWLSPSQRDSSGTAPSSPPAPRHLIFTGSVLAFYSFAGYSPYSPCKAALRSLADTLSQEMNLYAAAYPSEPRVRIHAIFPAGIQSEGFDNENRVKSDLTKQLEEGDAPQTPEAIAAKSIRSLESGEEIITTDFQSGLVKRSMLGGSIRGGFLNGLIDWFLAGWLAIIMVFVRGDMDKKVQNWGRQFGVSGMKPKDPSA</sequence>
<evidence type="ECO:0000256" key="9">
    <source>
        <dbReference type="ARBA" id="ARBA00026112"/>
    </source>
</evidence>
<dbReference type="GO" id="GO:0005789">
    <property type="term" value="C:endoplasmic reticulum membrane"/>
    <property type="evidence" value="ECO:0007669"/>
    <property type="project" value="TreeGrafter"/>
</dbReference>
<dbReference type="SUPFAM" id="SSF51735">
    <property type="entry name" value="NAD(P)-binding Rossmann-fold domains"/>
    <property type="match status" value="1"/>
</dbReference>
<keyword evidence="7" id="KW-0560">Oxidoreductase</keyword>
<dbReference type="Gene3D" id="3.40.50.720">
    <property type="entry name" value="NAD(P)-binding Rossmann-like Domain"/>
    <property type="match status" value="1"/>
</dbReference>
<evidence type="ECO:0000313" key="13">
    <source>
        <dbReference type="EMBL" id="KAH7304789.1"/>
    </source>
</evidence>
<comment type="catalytic activity">
    <reaction evidence="11">
        <text>sphinganine + NADP(+) = 3-oxosphinganine + NADPH + H(+)</text>
        <dbReference type="Rhea" id="RHEA:22640"/>
        <dbReference type="ChEBI" id="CHEBI:15378"/>
        <dbReference type="ChEBI" id="CHEBI:57783"/>
        <dbReference type="ChEBI" id="CHEBI:57817"/>
        <dbReference type="ChEBI" id="CHEBI:58299"/>
        <dbReference type="ChEBI" id="CHEBI:58349"/>
        <dbReference type="EC" id="1.1.1.102"/>
    </reaction>
    <physiologicalReaction direction="right-to-left" evidence="11">
        <dbReference type="Rhea" id="RHEA:22642"/>
    </physiologicalReaction>
</comment>
<keyword evidence="14" id="KW-1185">Reference proteome</keyword>
<gene>
    <name evidence="13" type="ORF">B0I35DRAFT_362805</name>
</gene>
<evidence type="ECO:0000313" key="14">
    <source>
        <dbReference type="Proteomes" id="UP000813444"/>
    </source>
</evidence>
<proteinExistence type="predicted"/>
<dbReference type="PANTHER" id="PTHR43550:SF3">
    <property type="entry name" value="3-KETODIHYDROSPHINGOSINE REDUCTASE"/>
    <property type="match status" value="1"/>
</dbReference>
<evidence type="ECO:0000256" key="5">
    <source>
        <dbReference type="ARBA" id="ARBA00022857"/>
    </source>
</evidence>
<evidence type="ECO:0000256" key="4">
    <source>
        <dbReference type="ARBA" id="ARBA00022824"/>
    </source>
</evidence>
<dbReference type="GO" id="GO:0047560">
    <property type="term" value="F:3-dehydrosphinganine reductase activity"/>
    <property type="evidence" value="ECO:0007669"/>
    <property type="project" value="UniProtKB-EC"/>
</dbReference>
<evidence type="ECO:0000256" key="10">
    <source>
        <dbReference type="ARBA" id="ARBA00044737"/>
    </source>
</evidence>
<evidence type="ECO:0000256" key="1">
    <source>
        <dbReference type="ARBA" id="ARBA00004240"/>
    </source>
</evidence>
<keyword evidence="6" id="KW-0746">Sphingolipid metabolism</keyword>
<dbReference type="GO" id="GO:0030148">
    <property type="term" value="P:sphingolipid biosynthetic process"/>
    <property type="evidence" value="ECO:0007669"/>
    <property type="project" value="InterPro"/>
</dbReference>
<dbReference type="Proteomes" id="UP000813444">
    <property type="component" value="Unassembled WGS sequence"/>
</dbReference>
<comment type="subcellular location">
    <subcellularLocation>
        <location evidence="1">Endoplasmic reticulum</location>
    </subcellularLocation>
</comment>
<dbReference type="AlphaFoldDB" id="A0A8K0WLP0"/>
<keyword evidence="8" id="KW-0443">Lipid metabolism</keyword>
<keyword evidence="12" id="KW-1133">Transmembrane helix</keyword>
<dbReference type="GO" id="GO:0006666">
    <property type="term" value="P:3-keto-sphinganine metabolic process"/>
    <property type="evidence" value="ECO:0007669"/>
    <property type="project" value="InterPro"/>
</dbReference>
<organism evidence="13 14">
    <name type="scientific">Stachybotrys elegans</name>
    <dbReference type="NCBI Taxonomy" id="80388"/>
    <lineage>
        <taxon>Eukaryota</taxon>
        <taxon>Fungi</taxon>
        <taxon>Dikarya</taxon>
        <taxon>Ascomycota</taxon>
        <taxon>Pezizomycotina</taxon>
        <taxon>Sordariomycetes</taxon>
        <taxon>Hypocreomycetidae</taxon>
        <taxon>Hypocreales</taxon>
        <taxon>Stachybotryaceae</taxon>
        <taxon>Stachybotrys</taxon>
    </lineage>
</organism>
<dbReference type="InterPro" id="IPR036291">
    <property type="entry name" value="NAD(P)-bd_dom_sf"/>
</dbReference>
<accession>A0A8K0WLP0</accession>
<comment type="pathway">
    <text evidence="3">Sphingolipid metabolism.</text>
</comment>
<keyword evidence="12" id="KW-0812">Transmembrane</keyword>
<protein>
    <recommendedName>
        <fullName evidence="9">3-dehydrosphinganine reductase</fullName>
        <ecNumber evidence="9">1.1.1.102</ecNumber>
    </recommendedName>
</protein>
<evidence type="ECO:0000256" key="2">
    <source>
        <dbReference type="ARBA" id="ARBA00004760"/>
    </source>
</evidence>
<dbReference type="CDD" id="cd08939">
    <property type="entry name" value="KDSR-like_SDR_c"/>
    <property type="match status" value="1"/>
</dbReference>
<dbReference type="EC" id="1.1.1.102" evidence="9"/>
<comment type="function">
    <text evidence="10">Catalyzes the reduction of 3'-oxosphinganine (3-ketodihydrosphingosine/KDS) to sphinganine (dihydrosphingosine/DHS), the second step of de novo sphingolipid biosynthesis.</text>
</comment>
<dbReference type="EMBL" id="JAGPNK010000021">
    <property type="protein sequence ID" value="KAH7304789.1"/>
    <property type="molecule type" value="Genomic_DNA"/>
</dbReference>
<keyword evidence="4" id="KW-0256">Endoplasmic reticulum</keyword>
<reference evidence="13" key="1">
    <citation type="journal article" date="2021" name="Nat. Commun.">
        <title>Genetic determinants of endophytism in the Arabidopsis root mycobiome.</title>
        <authorList>
            <person name="Mesny F."/>
            <person name="Miyauchi S."/>
            <person name="Thiergart T."/>
            <person name="Pickel B."/>
            <person name="Atanasova L."/>
            <person name="Karlsson M."/>
            <person name="Huettel B."/>
            <person name="Barry K.W."/>
            <person name="Haridas S."/>
            <person name="Chen C."/>
            <person name="Bauer D."/>
            <person name="Andreopoulos W."/>
            <person name="Pangilinan J."/>
            <person name="LaButti K."/>
            <person name="Riley R."/>
            <person name="Lipzen A."/>
            <person name="Clum A."/>
            <person name="Drula E."/>
            <person name="Henrissat B."/>
            <person name="Kohler A."/>
            <person name="Grigoriev I.V."/>
            <person name="Martin F.M."/>
            <person name="Hacquard S."/>
        </authorList>
    </citation>
    <scope>NUCLEOTIDE SEQUENCE</scope>
    <source>
        <strain evidence="13">MPI-CAGE-CH-0235</strain>
    </source>
</reference>
<feature type="transmembrane region" description="Helical" evidence="12">
    <location>
        <begin position="271"/>
        <end position="292"/>
    </location>
</feature>
<evidence type="ECO:0000256" key="11">
    <source>
        <dbReference type="ARBA" id="ARBA00048930"/>
    </source>
</evidence>
<comment type="pathway">
    <text evidence="2">Lipid metabolism; sphingolipid metabolism.</text>
</comment>
<evidence type="ECO:0000256" key="3">
    <source>
        <dbReference type="ARBA" id="ARBA00004991"/>
    </source>
</evidence>
<dbReference type="InterPro" id="IPR045022">
    <property type="entry name" value="KDSR-like"/>
</dbReference>
<dbReference type="InterPro" id="IPR002347">
    <property type="entry name" value="SDR_fam"/>
</dbReference>
<evidence type="ECO:0000256" key="6">
    <source>
        <dbReference type="ARBA" id="ARBA00022919"/>
    </source>
</evidence>
<evidence type="ECO:0000256" key="12">
    <source>
        <dbReference type="SAM" id="Phobius"/>
    </source>
</evidence>
<dbReference type="Pfam" id="PF00106">
    <property type="entry name" value="adh_short"/>
    <property type="match status" value="1"/>
</dbReference>
<comment type="caution">
    <text evidence="13">The sequence shown here is derived from an EMBL/GenBank/DDBJ whole genome shotgun (WGS) entry which is preliminary data.</text>
</comment>
<keyword evidence="5" id="KW-0521">NADP</keyword>
<evidence type="ECO:0000256" key="8">
    <source>
        <dbReference type="ARBA" id="ARBA00023098"/>
    </source>
</evidence>
<dbReference type="PANTHER" id="PTHR43550">
    <property type="entry name" value="3-KETODIHYDROSPHINGOSINE REDUCTASE"/>
    <property type="match status" value="1"/>
</dbReference>
<dbReference type="OrthoDB" id="10267115at2759"/>
<keyword evidence="12" id="KW-0472">Membrane</keyword>